<feature type="signal peptide" evidence="6">
    <location>
        <begin position="1"/>
        <end position="25"/>
    </location>
</feature>
<comment type="caution">
    <text evidence="8">The sequence shown here is derived from an EMBL/GenBank/DDBJ whole genome shotgun (WGS) entry which is preliminary data.</text>
</comment>
<keyword evidence="1" id="KW-0645">Protease</keyword>
<evidence type="ECO:0000313" key="9">
    <source>
        <dbReference type="Proteomes" id="UP001596254"/>
    </source>
</evidence>
<dbReference type="PANTHER" id="PTHR10201">
    <property type="entry name" value="MATRIX METALLOPROTEINASE"/>
    <property type="match status" value="1"/>
</dbReference>
<evidence type="ECO:0000256" key="6">
    <source>
        <dbReference type="SAM" id="SignalP"/>
    </source>
</evidence>
<evidence type="ECO:0000256" key="4">
    <source>
        <dbReference type="ARBA" id="ARBA00022833"/>
    </source>
</evidence>
<accession>A0ABW1SPS2</accession>
<feature type="domain" description="Peptidase metallopeptidase" evidence="7">
    <location>
        <begin position="101"/>
        <end position="253"/>
    </location>
</feature>
<dbReference type="EC" id="3.4.24.-" evidence="8"/>
<dbReference type="Pfam" id="PF00413">
    <property type="entry name" value="Peptidase_M10"/>
    <property type="match status" value="1"/>
</dbReference>
<gene>
    <name evidence="8" type="ORF">ACFP1G_02460</name>
</gene>
<dbReference type="SMART" id="SM00235">
    <property type="entry name" value="ZnMc"/>
    <property type="match status" value="1"/>
</dbReference>
<evidence type="ECO:0000256" key="2">
    <source>
        <dbReference type="ARBA" id="ARBA00022723"/>
    </source>
</evidence>
<dbReference type="RefSeq" id="WP_125692094.1">
    <property type="nucleotide sequence ID" value="NZ_JBHSSK010000007.1"/>
</dbReference>
<keyword evidence="9" id="KW-1185">Reference proteome</keyword>
<dbReference type="SUPFAM" id="SSF55486">
    <property type="entry name" value="Metalloproteases ('zincins'), catalytic domain"/>
    <property type="match status" value="1"/>
</dbReference>
<feature type="chain" id="PRO_5046753656" evidence="6">
    <location>
        <begin position="26"/>
        <end position="254"/>
    </location>
</feature>
<dbReference type="Proteomes" id="UP001596254">
    <property type="component" value="Unassembled WGS sequence"/>
</dbReference>
<dbReference type="Gene3D" id="3.40.390.10">
    <property type="entry name" value="Collagenase (Catalytic Domain)"/>
    <property type="match status" value="1"/>
</dbReference>
<keyword evidence="2" id="KW-0479">Metal-binding</keyword>
<evidence type="ECO:0000256" key="3">
    <source>
        <dbReference type="ARBA" id="ARBA00022801"/>
    </source>
</evidence>
<protein>
    <submittedName>
        <fullName evidence="8">Matrixin family metalloprotease</fullName>
        <ecNumber evidence="8">3.4.24.-</ecNumber>
    </submittedName>
</protein>
<dbReference type="InterPro" id="IPR001818">
    <property type="entry name" value="Pept_M10_metallopeptidase"/>
</dbReference>
<dbReference type="GO" id="GO:0008237">
    <property type="term" value="F:metallopeptidase activity"/>
    <property type="evidence" value="ECO:0007669"/>
    <property type="project" value="UniProtKB-KW"/>
</dbReference>
<dbReference type="PANTHER" id="PTHR10201:SF323">
    <property type="entry name" value="MATRIX METALLOPROTEINASE-21"/>
    <property type="match status" value="1"/>
</dbReference>
<organism evidence="8 9">
    <name type="scientific">Levilactobacillus tongjiangensis</name>
    <dbReference type="NCBI Taxonomy" id="2486023"/>
    <lineage>
        <taxon>Bacteria</taxon>
        <taxon>Bacillati</taxon>
        <taxon>Bacillota</taxon>
        <taxon>Bacilli</taxon>
        <taxon>Lactobacillales</taxon>
        <taxon>Lactobacillaceae</taxon>
        <taxon>Levilactobacillus</taxon>
    </lineage>
</organism>
<keyword evidence="6" id="KW-0732">Signal</keyword>
<reference evidence="9" key="1">
    <citation type="journal article" date="2019" name="Int. J. Syst. Evol. Microbiol.">
        <title>The Global Catalogue of Microorganisms (GCM) 10K type strain sequencing project: providing services to taxonomists for standard genome sequencing and annotation.</title>
        <authorList>
            <consortium name="The Broad Institute Genomics Platform"/>
            <consortium name="The Broad Institute Genome Sequencing Center for Infectious Disease"/>
            <person name="Wu L."/>
            <person name="Ma J."/>
        </authorList>
    </citation>
    <scope>NUCLEOTIDE SEQUENCE [LARGE SCALE GENOMIC DNA]</scope>
    <source>
        <strain evidence="9">CCM 8905</strain>
    </source>
</reference>
<sequence length="254" mass="26723">MKILRRLVVLLMLVGAGWWVKTQPAAVAALSTQAKVYSDVLTAKVASYLATNSLNGKNSRSAGSSSGDGKTTASGYIWRSSSSQSAESTGTTGTPVESIVQGVTLSSTYYYRFSDDLSARGRAVFQQAVATYNATGVVKLIAGTAPKGANQITFGGYHKKVANQQGTIELGHGGPKITQRISLTGVKTVNAATASLNLTYSQSARRSVAIHELGHALGLDHSSATSSVMYPIDQGKTQLSSADLKTLKQIYQQN</sequence>
<dbReference type="InterPro" id="IPR024079">
    <property type="entry name" value="MetalloPept_cat_dom_sf"/>
</dbReference>
<evidence type="ECO:0000313" key="8">
    <source>
        <dbReference type="EMBL" id="MFC6206342.1"/>
    </source>
</evidence>
<evidence type="ECO:0000256" key="1">
    <source>
        <dbReference type="ARBA" id="ARBA00022670"/>
    </source>
</evidence>
<proteinExistence type="predicted"/>
<evidence type="ECO:0000259" key="7">
    <source>
        <dbReference type="SMART" id="SM00235"/>
    </source>
</evidence>
<keyword evidence="5 8" id="KW-0482">Metalloprotease</keyword>
<evidence type="ECO:0000256" key="5">
    <source>
        <dbReference type="ARBA" id="ARBA00023049"/>
    </source>
</evidence>
<keyword evidence="3 8" id="KW-0378">Hydrolase</keyword>
<keyword evidence="4" id="KW-0862">Zinc</keyword>
<dbReference type="EMBL" id="JBHSSK010000007">
    <property type="protein sequence ID" value="MFC6206342.1"/>
    <property type="molecule type" value="Genomic_DNA"/>
</dbReference>
<name>A0ABW1SPS2_9LACO</name>
<dbReference type="InterPro" id="IPR006026">
    <property type="entry name" value="Peptidase_Metallo"/>
</dbReference>